<name>A0A9W4TBV7_9GLOM</name>
<organism evidence="1 2">
    <name type="scientific">Funneliformis geosporum</name>
    <dbReference type="NCBI Taxonomy" id="1117311"/>
    <lineage>
        <taxon>Eukaryota</taxon>
        <taxon>Fungi</taxon>
        <taxon>Fungi incertae sedis</taxon>
        <taxon>Mucoromycota</taxon>
        <taxon>Glomeromycotina</taxon>
        <taxon>Glomeromycetes</taxon>
        <taxon>Glomerales</taxon>
        <taxon>Glomeraceae</taxon>
        <taxon>Funneliformis</taxon>
    </lineage>
</organism>
<sequence length="47" mass="5412">NTIENMIYNDMIRSTISNLLYESELYAAMIANQIHTCNKRCQESASL</sequence>
<feature type="non-terminal residue" evidence="1">
    <location>
        <position position="1"/>
    </location>
</feature>
<evidence type="ECO:0000313" key="2">
    <source>
        <dbReference type="Proteomes" id="UP001153678"/>
    </source>
</evidence>
<reference evidence="1" key="1">
    <citation type="submission" date="2022-08" db="EMBL/GenBank/DDBJ databases">
        <authorList>
            <person name="Kallberg Y."/>
            <person name="Tangrot J."/>
            <person name="Rosling A."/>
        </authorList>
    </citation>
    <scope>NUCLEOTIDE SEQUENCE</scope>
    <source>
        <strain evidence="1">Wild A</strain>
    </source>
</reference>
<accession>A0A9W4TBV7</accession>
<keyword evidence="2" id="KW-1185">Reference proteome</keyword>
<evidence type="ECO:0000313" key="1">
    <source>
        <dbReference type="EMBL" id="CAI2199274.1"/>
    </source>
</evidence>
<dbReference type="Proteomes" id="UP001153678">
    <property type="component" value="Unassembled WGS sequence"/>
</dbReference>
<dbReference type="EMBL" id="CAMKVN010020817">
    <property type="protein sequence ID" value="CAI2199274.1"/>
    <property type="molecule type" value="Genomic_DNA"/>
</dbReference>
<protein>
    <submittedName>
        <fullName evidence="1">2216_t:CDS:1</fullName>
    </submittedName>
</protein>
<feature type="non-terminal residue" evidence="1">
    <location>
        <position position="47"/>
    </location>
</feature>
<dbReference type="AlphaFoldDB" id="A0A9W4TBV7"/>
<gene>
    <name evidence="1" type="ORF">FWILDA_LOCUS18992</name>
</gene>
<proteinExistence type="predicted"/>
<comment type="caution">
    <text evidence="1">The sequence shown here is derived from an EMBL/GenBank/DDBJ whole genome shotgun (WGS) entry which is preliminary data.</text>
</comment>
<dbReference type="OrthoDB" id="2445660at2759"/>